<dbReference type="OMA" id="CACDASP"/>
<dbReference type="PROSITE" id="PS00436">
    <property type="entry name" value="PEROXIDASE_2"/>
    <property type="match status" value="1"/>
</dbReference>
<comment type="function">
    <text evidence="19">Removal of H(2)O(2), oxidation of toxic reductants, biosynthesis and degradation of lignin, suberization, auxin catabolism, response to environmental stresses such as wounding, pathogen attack and oxidative stress.</text>
</comment>
<feature type="binding site" evidence="16">
    <location>
        <position position="267"/>
    </location>
    <ligand>
        <name>Ca(2+)</name>
        <dbReference type="ChEBI" id="CHEBI:29108"/>
        <label>2</label>
    </ligand>
</feature>
<feature type="active site" description="Proton acceptor" evidence="14">
    <location>
        <position position="91"/>
    </location>
</feature>
<gene>
    <name evidence="22" type="primary">LOC100821577</name>
    <name evidence="21" type="ORF">BRADI_1g20010v3</name>
</gene>
<dbReference type="CDD" id="cd00693">
    <property type="entry name" value="secretory_peroxidase"/>
    <property type="match status" value="1"/>
</dbReference>
<feature type="binding site" evidence="16">
    <location>
        <position position="114"/>
    </location>
    <ligand>
        <name>Ca(2+)</name>
        <dbReference type="ChEBI" id="CHEBI:29108"/>
        <label>1</label>
    </ligand>
</feature>
<dbReference type="OrthoDB" id="672921at2759"/>
<organism evidence="21">
    <name type="scientific">Brachypodium distachyon</name>
    <name type="common">Purple false brome</name>
    <name type="synonym">Trachynia distachya</name>
    <dbReference type="NCBI Taxonomy" id="15368"/>
    <lineage>
        <taxon>Eukaryota</taxon>
        <taxon>Viridiplantae</taxon>
        <taxon>Streptophyta</taxon>
        <taxon>Embryophyta</taxon>
        <taxon>Tracheophyta</taxon>
        <taxon>Spermatophyta</taxon>
        <taxon>Magnoliopsida</taxon>
        <taxon>Liliopsida</taxon>
        <taxon>Poales</taxon>
        <taxon>Poaceae</taxon>
        <taxon>BOP clade</taxon>
        <taxon>Pooideae</taxon>
        <taxon>Stipodae</taxon>
        <taxon>Brachypodieae</taxon>
        <taxon>Brachypodium</taxon>
    </lineage>
</organism>
<dbReference type="GO" id="GO:0042744">
    <property type="term" value="P:hydrogen peroxide catabolic process"/>
    <property type="evidence" value="ECO:0007669"/>
    <property type="project" value="UniProtKB-KW"/>
</dbReference>
<protein>
    <recommendedName>
        <fullName evidence="3 19">Peroxidase</fullName>
        <ecNumber evidence="3 19">1.11.1.7</ecNumber>
    </recommendedName>
</protein>
<evidence type="ECO:0000313" key="22">
    <source>
        <dbReference type="EnsemblPlants" id="KQK14992"/>
    </source>
</evidence>
<dbReference type="PRINTS" id="PR00461">
    <property type="entry name" value="PLPEROXIDASE"/>
</dbReference>
<dbReference type="AlphaFoldDB" id="I1GRW0"/>
<dbReference type="GO" id="GO:0005576">
    <property type="term" value="C:extracellular region"/>
    <property type="evidence" value="ECO:0007669"/>
    <property type="project" value="UniProtKB-SubCell"/>
</dbReference>
<dbReference type="SUPFAM" id="SSF48113">
    <property type="entry name" value="Heme-dependent peroxidases"/>
    <property type="match status" value="1"/>
</dbReference>
<evidence type="ECO:0000256" key="12">
    <source>
        <dbReference type="ARBA" id="ARBA00023283"/>
    </source>
</evidence>
<dbReference type="GO" id="GO:0006950">
    <property type="term" value="P:response to stress"/>
    <property type="evidence" value="ECO:0000318"/>
    <property type="project" value="GO_Central"/>
</dbReference>
<evidence type="ECO:0000256" key="1">
    <source>
        <dbReference type="ARBA" id="ARBA00000189"/>
    </source>
</evidence>
<keyword evidence="8 19" id="KW-0560">Oxidoreductase</keyword>
<feature type="disulfide bond" evidence="18">
    <location>
        <begin position="147"/>
        <end position="342"/>
    </location>
</feature>
<dbReference type="InterPro" id="IPR019793">
    <property type="entry name" value="Peroxidases_heam-ligand_BS"/>
</dbReference>
<dbReference type="eggNOG" id="ENOG502QPX7">
    <property type="taxonomic scope" value="Eukaryota"/>
</dbReference>
<comment type="similarity">
    <text evidence="19">Belongs to the peroxidase family. Classical plant (class III) peroxidase subfamily.</text>
</comment>
<dbReference type="GO" id="GO:0009505">
    <property type="term" value="C:plant-type cell wall"/>
    <property type="evidence" value="ECO:0000318"/>
    <property type="project" value="GO_Central"/>
</dbReference>
<dbReference type="HOGENOM" id="CLU_010543_0_1_1"/>
<dbReference type="Gramene" id="KQK14992">
    <property type="protein sequence ID" value="KQK14992"/>
    <property type="gene ID" value="BRADI_1g20010v3"/>
</dbReference>
<feature type="binding site" evidence="16">
    <location>
        <position position="101"/>
    </location>
    <ligand>
        <name>Ca(2+)</name>
        <dbReference type="ChEBI" id="CHEBI:29108"/>
        <label>1</label>
    </ligand>
</feature>
<feature type="binding site" evidence="16">
    <location>
        <position position="92"/>
    </location>
    <ligand>
        <name>Ca(2+)</name>
        <dbReference type="ChEBI" id="CHEBI:29108"/>
        <label>1</label>
    </ligand>
</feature>
<dbReference type="Pfam" id="PF00141">
    <property type="entry name" value="peroxidase"/>
    <property type="match status" value="1"/>
</dbReference>
<evidence type="ECO:0000313" key="21">
    <source>
        <dbReference type="EMBL" id="KQK14992.1"/>
    </source>
</evidence>
<comment type="catalytic activity">
    <reaction evidence="1 19">
        <text>2 a phenolic donor + H2O2 = 2 a phenolic radical donor + 2 H2O</text>
        <dbReference type="Rhea" id="RHEA:56136"/>
        <dbReference type="ChEBI" id="CHEBI:15377"/>
        <dbReference type="ChEBI" id="CHEBI:16240"/>
        <dbReference type="ChEBI" id="CHEBI:139520"/>
        <dbReference type="ChEBI" id="CHEBI:139521"/>
        <dbReference type="EC" id="1.11.1.7"/>
    </reaction>
</comment>
<keyword evidence="9 16" id="KW-0408">Iron</keyword>
<comment type="cofactor">
    <cofactor evidence="16 19">
        <name>Ca(2+)</name>
        <dbReference type="ChEBI" id="CHEBI:29108"/>
    </cofactor>
    <text evidence="16 19">Binds 2 calcium ions per subunit.</text>
</comment>
<dbReference type="GeneID" id="100821577"/>
<dbReference type="Proteomes" id="UP000008810">
    <property type="component" value="Chromosome 1"/>
</dbReference>
<keyword evidence="4 19" id="KW-0575">Peroxidase</keyword>
<comment type="cofactor">
    <cofactor evidence="16 19">
        <name>heme b</name>
        <dbReference type="ChEBI" id="CHEBI:60344"/>
    </cofactor>
    <text evidence="16 19">Binds 1 heme b (iron(II)-protoporphyrin IX) group per subunit.</text>
</comment>
<dbReference type="EMBL" id="CM000880">
    <property type="protein sequence ID" value="KQK14992.1"/>
    <property type="molecule type" value="Genomic_DNA"/>
</dbReference>
<dbReference type="PROSITE" id="PS00435">
    <property type="entry name" value="PEROXIDASE_1"/>
    <property type="match status" value="1"/>
</dbReference>
<evidence type="ECO:0000256" key="17">
    <source>
        <dbReference type="PIRSR" id="PIRSR600823-4"/>
    </source>
</evidence>
<evidence type="ECO:0000256" key="5">
    <source>
        <dbReference type="ARBA" id="ARBA00022617"/>
    </source>
</evidence>
<dbReference type="GO" id="GO:0140825">
    <property type="term" value="F:lactoperoxidase activity"/>
    <property type="evidence" value="ECO:0007669"/>
    <property type="project" value="UniProtKB-EC"/>
</dbReference>
<evidence type="ECO:0000256" key="15">
    <source>
        <dbReference type="PIRSR" id="PIRSR600823-2"/>
    </source>
</evidence>
<feature type="binding site" evidence="16">
    <location>
        <position position="95"/>
    </location>
    <ligand>
        <name>Ca(2+)</name>
        <dbReference type="ChEBI" id="CHEBI:29108"/>
        <label>1</label>
    </ligand>
</feature>
<dbReference type="RefSeq" id="XP_003562592.4">
    <property type="nucleotide sequence ID" value="XM_003562544.4"/>
</dbReference>
<evidence type="ECO:0000256" key="11">
    <source>
        <dbReference type="ARBA" id="ARBA00023180"/>
    </source>
</evidence>
<dbReference type="PROSITE" id="PS51257">
    <property type="entry name" value="PROKAR_LIPOPROTEIN"/>
    <property type="match status" value="1"/>
</dbReference>
<comment type="similarity">
    <text evidence="2">Belongs to the peroxidase family. Ascorbate peroxidase subfamily.</text>
</comment>
<keyword evidence="11" id="KW-0325">Glycoprotein</keyword>
<evidence type="ECO:0000256" key="19">
    <source>
        <dbReference type="RuleBase" id="RU362060"/>
    </source>
</evidence>
<evidence type="ECO:0000256" key="10">
    <source>
        <dbReference type="ARBA" id="ARBA00023157"/>
    </source>
</evidence>
<evidence type="ECO:0000256" key="2">
    <source>
        <dbReference type="ARBA" id="ARBA00006873"/>
    </source>
</evidence>
<dbReference type="InterPro" id="IPR019794">
    <property type="entry name" value="Peroxidases_AS"/>
</dbReference>
<sequence>MGSEKQQIAGLAVVVAIALLGCACDASPLFHYPMVPRQSPAPGYSPLSEDYYKGKCYDHDVELIVKDVVYKALSEPYGRGIGAGLIRLFFHDCFVQGCDASVLLDPTPTNPEPEKHGIPNRNSLRGFEVIDAIKKAVNEKCGNIVSCADILAFAARDATVFLSKERVGYFKMPAGRYDGKVSLASETIPNLPPPFANLETLKAMFKTKGLETDEMVTLSGAHSIGISRCSSFSDRINASSPSDMEPGLANELRAKCNNQPSVTVDQDSVTPVDLDRQYYKNVLNKKVLFQSDAVLSSGETVGQVWLNANWPGLWESRFKAAMVKMGKIEVKTKDNGEIRKQCRSIN</sequence>
<keyword evidence="7 16" id="KW-0106">Calcium</keyword>
<accession>I1GRW0</accession>
<evidence type="ECO:0000256" key="9">
    <source>
        <dbReference type="ARBA" id="ARBA00023004"/>
    </source>
</evidence>
<proteinExistence type="inferred from homology"/>
<feature type="disulfide bond" evidence="18">
    <location>
        <begin position="229"/>
        <end position="256"/>
    </location>
</feature>
<evidence type="ECO:0000256" key="18">
    <source>
        <dbReference type="PIRSR" id="PIRSR600823-5"/>
    </source>
</evidence>
<feature type="binding site" evidence="16">
    <location>
        <position position="97"/>
    </location>
    <ligand>
        <name>Ca(2+)</name>
        <dbReference type="ChEBI" id="CHEBI:29108"/>
        <label>1</label>
    </ligand>
</feature>
<keyword evidence="23" id="KW-1185">Reference proteome</keyword>
<keyword evidence="13 19" id="KW-0376">Hydrogen peroxide</keyword>
<evidence type="ECO:0000256" key="13">
    <source>
        <dbReference type="ARBA" id="ARBA00023324"/>
    </source>
</evidence>
<dbReference type="Gene3D" id="1.10.420.10">
    <property type="entry name" value="Peroxidase, domain 2"/>
    <property type="match status" value="1"/>
</dbReference>
<evidence type="ECO:0000256" key="3">
    <source>
        <dbReference type="ARBA" id="ARBA00012313"/>
    </source>
</evidence>
<feature type="binding site" evidence="15">
    <location>
        <position position="192"/>
    </location>
    <ligand>
        <name>substrate</name>
    </ligand>
</feature>
<name>I1GRW0_BRADI</name>
<evidence type="ECO:0000256" key="8">
    <source>
        <dbReference type="ARBA" id="ARBA00023002"/>
    </source>
</evidence>
<keyword evidence="12" id="KW-0873">Pyrrolidone carboxylic acid</keyword>
<evidence type="ECO:0000256" key="14">
    <source>
        <dbReference type="PIRSR" id="PIRSR600823-1"/>
    </source>
</evidence>
<dbReference type="PRINTS" id="PR00458">
    <property type="entry name" value="PEROXIDASE"/>
</dbReference>
<dbReference type="PANTHER" id="PTHR31235">
    <property type="entry name" value="PEROXIDASE 25-RELATED"/>
    <property type="match status" value="1"/>
</dbReference>
<keyword evidence="19" id="KW-0964">Secreted</keyword>
<feature type="disulfide bond" evidence="18">
    <location>
        <begin position="93"/>
        <end position="98"/>
    </location>
</feature>
<dbReference type="InterPro" id="IPR000823">
    <property type="entry name" value="Peroxidase_pln"/>
</dbReference>
<feature type="binding site" evidence="16">
    <location>
        <position position="99"/>
    </location>
    <ligand>
        <name>Ca(2+)</name>
        <dbReference type="ChEBI" id="CHEBI:29108"/>
        <label>1</label>
    </ligand>
</feature>
<feature type="disulfide bond" evidence="18">
    <location>
        <begin position="56"/>
        <end position="141"/>
    </location>
</feature>
<evidence type="ECO:0000256" key="7">
    <source>
        <dbReference type="ARBA" id="ARBA00022837"/>
    </source>
</evidence>
<keyword evidence="10 18" id="KW-1015">Disulfide bond</keyword>
<dbReference type="GO" id="GO:0046872">
    <property type="term" value="F:metal ion binding"/>
    <property type="evidence" value="ECO:0007669"/>
    <property type="project" value="UniProtKB-UniRule"/>
</dbReference>
<keyword evidence="5 19" id="KW-0349">Heme</keyword>
<feature type="domain" description="Plant heme peroxidase family profile" evidence="20">
    <location>
        <begin position="46"/>
        <end position="346"/>
    </location>
</feature>
<dbReference type="PROSITE" id="PS50873">
    <property type="entry name" value="PEROXIDASE_4"/>
    <property type="match status" value="1"/>
</dbReference>
<evidence type="ECO:0000256" key="4">
    <source>
        <dbReference type="ARBA" id="ARBA00022559"/>
    </source>
</evidence>
<comment type="subcellular location">
    <subcellularLocation>
        <location evidence="19">Secreted</location>
    </subcellularLocation>
</comment>
<dbReference type="FunFam" id="1.10.420.10:FF:000006">
    <property type="entry name" value="Peroxidase"/>
    <property type="match status" value="1"/>
</dbReference>
<keyword evidence="6 16" id="KW-0479">Metal-binding</keyword>
<dbReference type="GO" id="GO:0020037">
    <property type="term" value="F:heme binding"/>
    <property type="evidence" value="ECO:0007669"/>
    <property type="project" value="UniProtKB-UniRule"/>
</dbReference>
<dbReference type="GO" id="GO:0006979">
    <property type="term" value="P:response to oxidative stress"/>
    <property type="evidence" value="ECO:0007669"/>
    <property type="project" value="UniProtKB-UniRule"/>
</dbReference>
<reference evidence="22" key="3">
    <citation type="submission" date="2018-08" db="UniProtKB">
        <authorList>
            <consortium name="EnsemblPlants"/>
        </authorList>
    </citation>
    <scope>IDENTIFICATION</scope>
    <source>
        <strain evidence="22">cv. Bd21</strain>
    </source>
</reference>
<dbReference type="InterPro" id="IPR033905">
    <property type="entry name" value="Secretory_peroxidase"/>
</dbReference>
<evidence type="ECO:0000256" key="6">
    <source>
        <dbReference type="ARBA" id="ARBA00022723"/>
    </source>
</evidence>
<evidence type="ECO:0000313" key="23">
    <source>
        <dbReference type="Proteomes" id="UP000008810"/>
    </source>
</evidence>
<feature type="binding site" evidence="16">
    <location>
        <position position="270"/>
    </location>
    <ligand>
        <name>Ca(2+)</name>
        <dbReference type="ChEBI" id="CHEBI:29108"/>
        <label>2</label>
    </ligand>
</feature>
<evidence type="ECO:0000256" key="16">
    <source>
        <dbReference type="PIRSR" id="PIRSR600823-3"/>
    </source>
</evidence>
<feature type="binding site" description="axial binding residue" evidence="16">
    <location>
        <position position="222"/>
    </location>
    <ligand>
        <name>heme b</name>
        <dbReference type="ChEBI" id="CHEBI:60344"/>
    </ligand>
    <ligandPart>
        <name>Fe</name>
        <dbReference type="ChEBI" id="CHEBI:18248"/>
    </ligandPart>
</feature>
<feature type="binding site" evidence="16">
    <location>
        <position position="275"/>
    </location>
    <ligand>
        <name>Ca(2+)</name>
        <dbReference type="ChEBI" id="CHEBI:29108"/>
        <label>2</label>
    </ligand>
</feature>
<dbReference type="InterPro" id="IPR010255">
    <property type="entry name" value="Haem_peroxidase_sf"/>
</dbReference>
<dbReference type="GO" id="GO:0004601">
    <property type="term" value="F:peroxidase activity"/>
    <property type="evidence" value="ECO:0000318"/>
    <property type="project" value="GO_Central"/>
</dbReference>
<reference evidence="21 22" key="1">
    <citation type="journal article" date="2010" name="Nature">
        <title>Genome sequencing and analysis of the model grass Brachypodium distachyon.</title>
        <authorList>
            <consortium name="International Brachypodium Initiative"/>
        </authorList>
    </citation>
    <scope>NUCLEOTIDE SEQUENCE [LARGE SCALE GENOMIC DNA]</scope>
    <source>
        <strain evidence="21 22">Bd21</strain>
    </source>
</reference>
<dbReference type="InterPro" id="IPR002016">
    <property type="entry name" value="Haem_peroxidase"/>
</dbReference>
<dbReference type="STRING" id="15368.I1GRW0"/>
<dbReference type="KEGG" id="bdi:100821577"/>
<reference evidence="21" key="2">
    <citation type="submission" date="2017-06" db="EMBL/GenBank/DDBJ databases">
        <title>WGS assembly of Brachypodium distachyon.</title>
        <authorList>
            <consortium name="The International Brachypodium Initiative"/>
            <person name="Lucas S."/>
            <person name="Harmon-Smith M."/>
            <person name="Lail K."/>
            <person name="Tice H."/>
            <person name="Grimwood J."/>
            <person name="Bruce D."/>
            <person name="Barry K."/>
            <person name="Shu S."/>
            <person name="Lindquist E."/>
            <person name="Wang M."/>
            <person name="Pitluck S."/>
            <person name="Vogel J.P."/>
            <person name="Garvin D.F."/>
            <person name="Mockler T.C."/>
            <person name="Schmutz J."/>
            <person name="Rokhsar D."/>
            <person name="Bevan M.W."/>
        </authorList>
    </citation>
    <scope>NUCLEOTIDE SEQUENCE</scope>
    <source>
        <strain evidence="21">Bd21</strain>
    </source>
</reference>
<dbReference type="EC" id="1.11.1.7" evidence="3 19"/>
<dbReference type="Gene3D" id="1.10.520.10">
    <property type="match status" value="1"/>
</dbReference>
<evidence type="ECO:0000259" key="20">
    <source>
        <dbReference type="PROSITE" id="PS50873"/>
    </source>
</evidence>
<dbReference type="EnsemblPlants" id="KQK14992">
    <property type="protein sequence ID" value="KQK14992"/>
    <property type="gene ID" value="BRADI_1g20010v3"/>
</dbReference>
<feature type="site" description="Transition state stabilizer" evidence="17">
    <location>
        <position position="87"/>
    </location>
</feature>